<evidence type="ECO:0000259" key="7">
    <source>
        <dbReference type="Pfam" id="PF00696"/>
    </source>
</evidence>
<dbReference type="HAMAP" id="MF_00456">
    <property type="entry name" value="ProB"/>
    <property type="match status" value="1"/>
</dbReference>
<sequence length="265" mass="29736">MNFVHEKRLVVKVGSQVVLSDNRVDSKRVEEICGLIADLAKEYEVIVVFSGAVATGLNRRNLDREPVPNKQALSAIGQPLLMHMYYTGLKKHGLLASQLLLTYDDLDSRKRSENTYRVINKLLSQKIIPTINENDLTAVGELIFGDNNVMSAYATYLFHASLLVVLSRVDGYYDSDPQKNPNAKLLKVVNKIEPESLVVEPRPGSVYAQRGIVTKLEAAKYLLERGGKMFLTSAYDLETPRDYLLRGVHEKGTLFINKEENTPVI</sequence>
<accession>U5KN19</accession>
<dbReference type="PANTHER" id="PTHR43654:SF3">
    <property type="entry name" value="GLUTAMATE 5-KINASE"/>
    <property type="match status" value="1"/>
</dbReference>
<evidence type="ECO:0000256" key="3">
    <source>
        <dbReference type="ARBA" id="ARBA00022679"/>
    </source>
</evidence>
<keyword evidence="4" id="KW-0547">Nucleotide-binding</keyword>
<dbReference type="SUPFAM" id="SSF53633">
    <property type="entry name" value="Carbamate kinase-like"/>
    <property type="match status" value="1"/>
</dbReference>
<keyword evidence="6" id="KW-0067">ATP-binding</keyword>
<dbReference type="InterPro" id="IPR001057">
    <property type="entry name" value="Glu/AcGlu_kinase"/>
</dbReference>
<dbReference type="GO" id="GO:0004349">
    <property type="term" value="F:glutamate 5-kinase activity"/>
    <property type="evidence" value="ECO:0007669"/>
    <property type="project" value="UniProtKB-EC"/>
</dbReference>
<dbReference type="InterPro" id="IPR005715">
    <property type="entry name" value="Glu_5kinase/COase_Synthase"/>
</dbReference>
<keyword evidence="1" id="KW-0028">Amino-acid biosynthesis</keyword>
<dbReference type="InterPro" id="IPR011529">
    <property type="entry name" value="Glu_5kinase"/>
</dbReference>
<dbReference type="AlphaFoldDB" id="U5KN19"/>
<keyword evidence="2" id="KW-0641">Proline biosynthesis</keyword>
<dbReference type="InterPro" id="IPR036393">
    <property type="entry name" value="AceGlu_kinase-like_sf"/>
</dbReference>
<reference evidence="8" key="1">
    <citation type="submission" date="2013-01" db="EMBL/GenBank/DDBJ databases">
        <title>Genomic Cooperation Between Trypanosomatids and Their Bacterial Endosymbionts in the Synthesis of Essential Amino Acids Heavily Influenced by Multiple Lateral Gene Transfer Events.</title>
        <authorList>
            <person name="Alves J.M.P."/>
            <person name="Klein C."/>
            <person name="Maia da Silva F."/>
            <person name="Costa Martins A.G."/>
            <person name="Serrano M.G."/>
            <person name="Buck G.A."/>
            <person name="Vasconcelos A.T.R."/>
            <person name="France-Sagot M."/>
            <person name="Teixeira M.M.G."/>
            <person name="Motta M.C.M."/>
            <person name="Camargo E.P."/>
        </authorList>
    </citation>
    <scope>NUCLEOTIDE SEQUENCE</scope>
</reference>
<protein>
    <submittedName>
        <fullName evidence="8">Glutamate 5-kinase</fullName>
        <ecNumber evidence="8">2.7.2.11</ecNumber>
    </submittedName>
</protein>
<dbReference type="CDD" id="cd04242">
    <property type="entry name" value="AAK_G5K_ProB"/>
    <property type="match status" value="1"/>
</dbReference>
<proteinExistence type="inferred from homology"/>
<evidence type="ECO:0000256" key="1">
    <source>
        <dbReference type="ARBA" id="ARBA00022605"/>
    </source>
</evidence>
<dbReference type="InterPro" id="IPR041739">
    <property type="entry name" value="G5K_ProB"/>
</dbReference>
<dbReference type="NCBIfam" id="TIGR01027">
    <property type="entry name" value="proB"/>
    <property type="match status" value="1"/>
</dbReference>
<organism evidence="8">
    <name type="scientific">Strigomonas galati</name>
    <dbReference type="NCBI Taxonomy" id="1003336"/>
    <lineage>
        <taxon>Eukaryota</taxon>
        <taxon>Discoba</taxon>
        <taxon>Euglenozoa</taxon>
        <taxon>Kinetoplastea</taxon>
        <taxon>Metakinetoplastina</taxon>
        <taxon>Trypanosomatida</taxon>
        <taxon>Trypanosomatidae</taxon>
        <taxon>Strigomonadinae</taxon>
        <taxon>Strigomonas</taxon>
    </lineage>
</organism>
<evidence type="ECO:0000256" key="4">
    <source>
        <dbReference type="ARBA" id="ARBA00022741"/>
    </source>
</evidence>
<keyword evidence="3 8" id="KW-0808">Transferase</keyword>
<dbReference type="GO" id="GO:0008652">
    <property type="term" value="P:amino acid biosynthetic process"/>
    <property type="evidence" value="ECO:0007669"/>
    <property type="project" value="UniProtKB-KW"/>
</dbReference>
<evidence type="ECO:0000256" key="2">
    <source>
        <dbReference type="ARBA" id="ARBA00022650"/>
    </source>
</evidence>
<dbReference type="GO" id="GO:0005829">
    <property type="term" value="C:cytosol"/>
    <property type="evidence" value="ECO:0007669"/>
    <property type="project" value="TreeGrafter"/>
</dbReference>
<dbReference type="GO" id="GO:0005524">
    <property type="term" value="F:ATP binding"/>
    <property type="evidence" value="ECO:0007669"/>
    <property type="project" value="UniProtKB-KW"/>
</dbReference>
<dbReference type="EMBL" id="KC545184">
    <property type="protein sequence ID" value="AGT02714.1"/>
    <property type="molecule type" value="Genomic_DNA"/>
</dbReference>
<name>U5KN19_9TRYP</name>
<dbReference type="PANTHER" id="PTHR43654">
    <property type="entry name" value="GLUTAMATE 5-KINASE"/>
    <property type="match status" value="1"/>
</dbReference>
<dbReference type="InterPro" id="IPR001048">
    <property type="entry name" value="Asp/Glu/Uridylate_kinase"/>
</dbReference>
<dbReference type="Gene3D" id="3.40.1160.10">
    <property type="entry name" value="Acetylglutamate kinase-like"/>
    <property type="match status" value="1"/>
</dbReference>
<dbReference type="PRINTS" id="PR00474">
    <property type="entry name" value="GLU5KINASE"/>
</dbReference>
<evidence type="ECO:0000256" key="5">
    <source>
        <dbReference type="ARBA" id="ARBA00022777"/>
    </source>
</evidence>
<evidence type="ECO:0000313" key="8">
    <source>
        <dbReference type="EMBL" id="AGT02714.1"/>
    </source>
</evidence>
<feature type="domain" description="Aspartate/glutamate/uridylate kinase" evidence="7">
    <location>
        <begin position="7"/>
        <end position="230"/>
    </location>
</feature>
<dbReference type="Pfam" id="PF00696">
    <property type="entry name" value="AA_kinase"/>
    <property type="match status" value="1"/>
</dbReference>
<dbReference type="PIRSF" id="PIRSF000729">
    <property type="entry name" value="GK"/>
    <property type="match status" value="1"/>
</dbReference>
<evidence type="ECO:0000256" key="6">
    <source>
        <dbReference type="ARBA" id="ARBA00022840"/>
    </source>
</evidence>
<keyword evidence="5 8" id="KW-0418">Kinase</keyword>
<dbReference type="EC" id="2.7.2.11" evidence="8"/>